<dbReference type="CDD" id="cd00751">
    <property type="entry name" value="thiolase"/>
    <property type="match status" value="1"/>
</dbReference>
<evidence type="ECO:0000256" key="9">
    <source>
        <dbReference type="ARBA" id="ARBA00022958"/>
    </source>
</evidence>
<comment type="similarity">
    <text evidence="3 12">Belongs to the thiolase-like superfamily. Thiolase family.</text>
</comment>
<dbReference type="InterPro" id="IPR020617">
    <property type="entry name" value="Thiolase_C"/>
</dbReference>
<name>A0ABR4FPU2_9EURO</name>
<evidence type="ECO:0000256" key="2">
    <source>
        <dbReference type="ARBA" id="ARBA00004173"/>
    </source>
</evidence>
<evidence type="ECO:0000256" key="4">
    <source>
        <dbReference type="ARBA" id="ARBA00011881"/>
    </source>
</evidence>
<accession>A0ABR4FPU2</accession>
<dbReference type="EC" id="2.3.1.9" evidence="5"/>
<evidence type="ECO:0000259" key="14">
    <source>
        <dbReference type="Pfam" id="PF02803"/>
    </source>
</evidence>
<dbReference type="InterPro" id="IPR016039">
    <property type="entry name" value="Thiolase-like"/>
</dbReference>
<dbReference type="InterPro" id="IPR020610">
    <property type="entry name" value="Thiolase_AS"/>
</dbReference>
<feature type="domain" description="Thiolase C-terminal" evidence="14">
    <location>
        <begin position="297"/>
        <end position="414"/>
    </location>
</feature>
<dbReference type="PANTHER" id="PTHR18919">
    <property type="entry name" value="ACETYL-COA C-ACYLTRANSFERASE"/>
    <property type="match status" value="1"/>
</dbReference>
<keyword evidence="10" id="KW-0496">Mitochondrion</keyword>
<dbReference type="Pfam" id="PF02803">
    <property type="entry name" value="Thiolase_C"/>
    <property type="match status" value="1"/>
</dbReference>
<keyword evidence="8" id="KW-0809">Transit peptide</keyword>
<keyword evidence="6 12" id="KW-0808">Transferase</keyword>
<gene>
    <name evidence="15" type="ORF">BJX66DRAFT_347617</name>
</gene>
<evidence type="ECO:0000256" key="5">
    <source>
        <dbReference type="ARBA" id="ARBA00012705"/>
    </source>
</evidence>
<dbReference type="InterPro" id="IPR020615">
    <property type="entry name" value="Thiolase_acyl_enz_int_AS"/>
</dbReference>
<sequence>MDPNTKTGKRVVEDVYIISASRTPTARANGSFVDIPAPQLGAYAIRDAVHKSNVAPSKISTVYMGNVLQAGEGQSPARQASIFAGLPVSVDAITVNKVCASGLKAVVLAAQDIQLGLAEVQVAGGMENMSRAPYYLARGAMNPRAGGGGNIKLEDVEDGRVKDGLWDVYNQIHMGSCGEVIAKRMGITREVQDAYAIRSFERAQKAWAQGKFKAEVVPVSIPIPSSGKTTPSRILDRDEGYDKLQREKIPKLKPAFAKDGEGGTITAANSSSINDGASALVLGNAEIAQRYGKGSRVLSRLVSWADAALDPVDFPIAPAKAIQLALSRAGIQKEDVAVWEMNEAFAAVIKANEQILGLEDAHINPLGGAISLGHALGSSGSRILTTLVHQLQPGEYGVAAICNGGGAATAVVVRRIEAVGSVKGTAKL</sequence>
<reference evidence="15 16" key="1">
    <citation type="submission" date="2024-07" db="EMBL/GenBank/DDBJ databases">
        <title>Section-level genome sequencing and comparative genomics of Aspergillus sections Usti and Cavernicolus.</title>
        <authorList>
            <consortium name="Lawrence Berkeley National Laboratory"/>
            <person name="Nybo J.L."/>
            <person name="Vesth T.C."/>
            <person name="Theobald S."/>
            <person name="Frisvad J.C."/>
            <person name="Larsen T.O."/>
            <person name="Kjaerboelling I."/>
            <person name="Rothschild-Mancinelli K."/>
            <person name="Lyhne E.K."/>
            <person name="Kogle M.E."/>
            <person name="Barry K."/>
            <person name="Clum A."/>
            <person name="Na H."/>
            <person name="Ledsgaard L."/>
            <person name="Lin J."/>
            <person name="Lipzen A."/>
            <person name="Kuo A."/>
            <person name="Riley R."/>
            <person name="Mondo S."/>
            <person name="Labutti K."/>
            <person name="Haridas S."/>
            <person name="Pangalinan J."/>
            <person name="Salamov A.A."/>
            <person name="Simmons B.A."/>
            <person name="Magnuson J.K."/>
            <person name="Chen J."/>
            <person name="Drula E."/>
            <person name="Henrissat B."/>
            <person name="Wiebenga A."/>
            <person name="Lubbers R.J."/>
            <person name="Gomes A.C."/>
            <person name="Makela M.R."/>
            <person name="Stajich J."/>
            <person name="Grigoriev I.V."/>
            <person name="Mortensen U.H."/>
            <person name="De Vries R.P."/>
            <person name="Baker S.E."/>
            <person name="Andersen M.R."/>
        </authorList>
    </citation>
    <scope>NUCLEOTIDE SEQUENCE [LARGE SCALE GENOMIC DNA]</scope>
    <source>
        <strain evidence="15 16">CBS 209.92</strain>
    </source>
</reference>
<dbReference type="EMBL" id="JBFTWV010000149">
    <property type="protein sequence ID" value="KAL2785289.1"/>
    <property type="molecule type" value="Genomic_DNA"/>
</dbReference>
<keyword evidence="16" id="KW-1185">Reference proteome</keyword>
<evidence type="ECO:0000256" key="1">
    <source>
        <dbReference type="ARBA" id="ARBA00001958"/>
    </source>
</evidence>
<dbReference type="PROSITE" id="PS00098">
    <property type="entry name" value="THIOLASE_1"/>
    <property type="match status" value="1"/>
</dbReference>
<organism evidence="15 16">
    <name type="scientific">Aspergillus keveii</name>
    <dbReference type="NCBI Taxonomy" id="714993"/>
    <lineage>
        <taxon>Eukaryota</taxon>
        <taxon>Fungi</taxon>
        <taxon>Dikarya</taxon>
        <taxon>Ascomycota</taxon>
        <taxon>Pezizomycotina</taxon>
        <taxon>Eurotiomycetes</taxon>
        <taxon>Eurotiomycetidae</taxon>
        <taxon>Eurotiales</taxon>
        <taxon>Aspergillaceae</taxon>
        <taxon>Aspergillus</taxon>
        <taxon>Aspergillus subgen. Nidulantes</taxon>
    </lineage>
</organism>
<keyword evidence="9" id="KW-0630">Potassium</keyword>
<dbReference type="PIRSF" id="PIRSF000429">
    <property type="entry name" value="Ac-CoA_Ac_transf"/>
    <property type="match status" value="1"/>
</dbReference>
<comment type="subunit">
    <text evidence="4">Homotetramer.</text>
</comment>
<dbReference type="Proteomes" id="UP001610563">
    <property type="component" value="Unassembled WGS sequence"/>
</dbReference>
<evidence type="ECO:0000256" key="6">
    <source>
        <dbReference type="ARBA" id="ARBA00022679"/>
    </source>
</evidence>
<evidence type="ECO:0000256" key="12">
    <source>
        <dbReference type="RuleBase" id="RU003557"/>
    </source>
</evidence>
<comment type="subcellular location">
    <subcellularLocation>
        <location evidence="2">Mitochondrion</location>
    </subcellularLocation>
</comment>
<dbReference type="PANTHER" id="PTHR18919:SF156">
    <property type="entry name" value="ACETYL-COA ACETYLTRANSFERASE, MITOCHONDRIAL"/>
    <property type="match status" value="1"/>
</dbReference>
<dbReference type="PROSITE" id="PS00099">
    <property type="entry name" value="THIOLASE_3"/>
    <property type="match status" value="1"/>
</dbReference>
<dbReference type="SUPFAM" id="SSF53901">
    <property type="entry name" value="Thiolase-like"/>
    <property type="match status" value="2"/>
</dbReference>
<evidence type="ECO:0000313" key="16">
    <source>
        <dbReference type="Proteomes" id="UP001610563"/>
    </source>
</evidence>
<comment type="caution">
    <text evidence="15">The sequence shown here is derived from an EMBL/GenBank/DDBJ whole genome shotgun (WGS) entry which is preliminary data.</text>
</comment>
<evidence type="ECO:0000256" key="10">
    <source>
        <dbReference type="ARBA" id="ARBA00023128"/>
    </source>
</evidence>
<evidence type="ECO:0000256" key="11">
    <source>
        <dbReference type="ARBA" id="ARBA00023315"/>
    </source>
</evidence>
<proteinExistence type="inferred from homology"/>
<feature type="domain" description="Thiolase N-terminal" evidence="13">
    <location>
        <begin position="15"/>
        <end position="284"/>
    </location>
</feature>
<keyword evidence="7" id="KW-0479">Metal-binding</keyword>
<dbReference type="Pfam" id="PF00108">
    <property type="entry name" value="Thiolase_N"/>
    <property type="match status" value="1"/>
</dbReference>
<dbReference type="Gene3D" id="3.40.47.10">
    <property type="match status" value="1"/>
</dbReference>
<evidence type="ECO:0000256" key="8">
    <source>
        <dbReference type="ARBA" id="ARBA00022946"/>
    </source>
</evidence>
<keyword evidence="11 12" id="KW-0012">Acyltransferase</keyword>
<dbReference type="InterPro" id="IPR020616">
    <property type="entry name" value="Thiolase_N"/>
</dbReference>
<evidence type="ECO:0000259" key="13">
    <source>
        <dbReference type="Pfam" id="PF00108"/>
    </source>
</evidence>
<evidence type="ECO:0000256" key="7">
    <source>
        <dbReference type="ARBA" id="ARBA00022723"/>
    </source>
</evidence>
<evidence type="ECO:0000313" key="15">
    <source>
        <dbReference type="EMBL" id="KAL2785289.1"/>
    </source>
</evidence>
<evidence type="ECO:0000256" key="3">
    <source>
        <dbReference type="ARBA" id="ARBA00010982"/>
    </source>
</evidence>
<dbReference type="NCBIfam" id="TIGR01930">
    <property type="entry name" value="AcCoA-C-Actrans"/>
    <property type="match status" value="1"/>
</dbReference>
<dbReference type="InterPro" id="IPR002155">
    <property type="entry name" value="Thiolase"/>
</dbReference>
<protein>
    <recommendedName>
        <fullName evidence="5">acetyl-CoA C-acetyltransferase</fullName>
        <ecNumber evidence="5">2.3.1.9</ecNumber>
    </recommendedName>
</protein>
<comment type="cofactor">
    <cofactor evidence="1">
        <name>K(+)</name>
        <dbReference type="ChEBI" id="CHEBI:29103"/>
    </cofactor>
</comment>